<feature type="transmembrane region" description="Helical" evidence="8">
    <location>
        <begin position="264"/>
        <end position="281"/>
    </location>
</feature>
<dbReference type="PANTHER" id="PTHR33908:SF9">
    <property type="entry name" value="BLL5595 PROTEIN"/>
    <property type="match status" value="1"/>
</dbReference>
<dbReference type="GO" id="GO:0016763">
    <property type="term" value="F:pentosyltransferase activity"/>
    <property type="evidence" value="ECO:0007669"/>
    <property type="project" value="TreeGrafter"/>
</dbReference>
<evidence type="ECO:0000313" key="11">
    <source>
        <dbReference type="Proteomes" id="UP001237156"/>
    </source>
</evidence>
<dbReference type="InterPro" id="IPR038731">
    <property type="entry name" value="RgtA/B/C-like"/>
</dbReference>
<comment type="subcellular location">
    <subcellularLocation>
        <location evidence="1">Cell membrane</location>
        <topology evidence="1">Multi-pass membrane protein</topology>
    </subcellularLocation>
</comment>
<evidence type="ECO:0000313" key="10">
    <source>
        <dbReference type="EMBL" id="MDG9698444.1"/>
    </source>
</evidence>
<evidence type="ECO:0000256" key="1">
    <source>
        <dbReference type="ARBA" id="ARBA00004651"/>
    </source>
</evidence>
<dbReference type="GO" id="GO:0009103">
    <property type="term" value="P:lipopolysaccharide biosynthetic process"/>
    <property type="evidence" value="ECO:0007669"/>
    <property type="project" value="UniProtKB-ARBA"/>
</dbReference>
<keyword evidence="11" id="KW-1185">Reference proteome</keyword>
<reference evidence="10 11" key="1">
    <citation type="submission" date="2023-04" db="EMBL/GenBank/DDBJ databases">
        <title>Ottowia paracancer sp. nov., isolated from human stomach.</title>
        <authorList>
            <person name="Song Y."/>
        </authorList>
    </citation>
    <scope>NUCLEOTIDE SEQUENCE [LARGE SCALE GENOMIC DNA]</scope>
    <source>
        <strain evidence="10 11">10c7w1</strain>
    </source>
</reference>
<feature type="transmembrane region" description="Helical" evidence="8">
    <location>
        <begin position="23"/>
        <end position="46"/>
    </location>
</feature>
<protein>
    <submittedName>
        <fullName evidence="10">Glycosyltransferase family 39 protein</fullName>
        <ecNumber evidence="10">2.4.-.-</ecNumber>
    </submittedName>
</protein>
<keyword evidence="4 10" id="KW-0808">Transferase</keyword>
<dbReference type="EC" id="2.4.-.-" evidence="10"/>
<feature type="transmembrane region" description="Helical" evidence="8">
    <location>
        <begin position="333"/>
        <end position="349"/>
    </location>
</feature>
<evidence type="ECO:0000256" key="6">
    <source>
        <dbReference type="ARBA" id="ARBA00022989"/>
    </source>
</evidence>
<keyword evidence="2" id="KW-1003">Cell membrane</keyword>
<comment type="caution">
    <text evidence="10">The sequence shown here is derived from an EMBL/GenBank/DDBJ whole genome shotgun (WGS) entry which is preliminary data.</text>
</comment>
<evidence type="ECO:0000256" key="8">
    <source>
        <dbReference type="SAM" id="Phobius"/>
    </source>
</evidence>
<feature type="domain" description="Glycosyltransferase RgtA/B/C/D-like" evidence="9">
    <location>
        <begin position="68"/>
        <end position="231"/>
    </location>
</feature>
<feature type="transmembrane region" description="Helical" evidence="8">
    <location>
        <begin position="172"/>
        <end position="201"/>
    </location>
</feature>
<accession>A0AAW6RE85</accession>
<dbReference type="Pfam" id="PF13231">
    <property type="entry name" value="PMT_2"/>
    <property type="match status" value="1"/>
</dbReference>
<evidence type="ECO:0000256" key="3">
    <source>
        <dbReference type="ARBA" id="ARBA00022676"/>
    </source>
</evidence>
<feature type="transmembrane region" description="Helical" evidence="8">
    <location>
        <begin position="370"/>
        <end position="391"/>
    </location>
</feature>
<sequence length="539" mass="58931">MPPLAPSVDSAFSGSQPAAPRQAWWQMAALACLLWAWMSTVANGNLDSQFDMLENYAWSQSFRWGTHKHPPLFAWVVGAWFAVFPQTDWAYRLLSYANVWVALAGVAALGRRLGLGTLAQWGALLLLWSFPYTTLAGKFNANSQLLPLWPWTAALLLASWRASGWRGGCASVLLGLLAAACMLGKYYSGVFLAGLLAPVFLHPQGRRWLLTPRPWLALAVFALALWPHLDWVAQHGWATLAYAADQNGGQTVWRHVLRFALSPLLYWLPAWLALCLAHAAAGRREAGGWRRAAVRAAWQSWRPQGWGDTLFWLAFAPWALTLGFGVAGVAELSIPWAIPIGYAFSLLWLRNLRALDAAALNTALARLQRAWWPALAVALALALGVAAFRALTGQADYYRPSREAAQAIVQDWQARHPGQTLHWAGGEWAENAMLAFYAQPNLHTVPGLPDSLPARLTWPGPWQSLNGLLLCPLGPLSQAPQPAAVPATQCVAQAQAWLAARGQPAAPRVLTAQRHGWAFPRAMPFAYAVFDVPAATPAP</sequence>
<feature type="transmembrane region" description="Helical" evidence="8">
    <location>
        <begin position="121"/>
        <end position="141"/>
    </location>
</feature>
<dbReference type="InterPro" id="IPR050297">
    <property type="entry name" value="LipidA_mod_glycosyltrf_83"/>
</dbReference>
<name>A0AAW6RE85_9BURK</name>
<keyword evidence="6 8" id="KW-1133">Transmembrane helix</keyword>
<evidence type="ECO:0000256" key="5">
    <source>
        <dbReference type="ARBA" id="ARBA00022692"/>
    </source>
</evidence>
<keyword evidence="5 8" id="KW-0812">Transmembrane</keyword>
<evidence type="ECO:0000259" key="9">
    <source>
        <dbReference type="Pfam" id="PF13231"/>
    </source>
</evidence>
<dbReference type="Proteomes" id="UP001237156">
    <property type="component" value="Unassembled WGS sequence"/>
</dbReference>
<gene>
    <name evidence="10" type="ORF">QB898_01700</name>
</gene>
<keyword evidence="7 8" id="KW-0472">Membrane</keyword>
<dbReference type="RefSeq" id="WP_279523544.1">
    <property type="nucleotide sequence ID" value="NZ_JARVII010000002.1"/>
</dbReference>
<organism evidence="10 11">
    <name type="scientific">Ottowia cancrivicina</name>
    <dbReference type="NCBI Taxonomy" id="3040346"/>
    <lineage>
        <taxon>Bacteria</taxon>
        <taxon>Pseudomonadati</taxon>
        <taxon>Pseudomonadota</taxon>
        <taxon>Betaproteobacteria</taxon>
        <taxon>Burkholderiales</taxon>
        <taxon>Comamonadaceae</taxon>
        <taxon>Ottowia</taxon>
    </lineage>
</organism>
<dbReference type="GO" id="GO:0005886">
    <property type="term" value="C:plasma membrane"/>
    <property type="evidence" value="ECO:0007669"/>
    <property type="project" value="UniProtKB-SubCell"/>
</dbReference>
<evidence type="ECO:0000256" key="2">
    <source>
        <dbReference type="ARBA" id="ARBA00022475"/>
    </source>
</evidence>
<evidence type="ECO:0000256" key="7">
    <source>
        <dbReference type="ARBA" id="ARBA00023136"/>
    </source>
</evidence>
<proteinExistence type="predicted"/>
<keyword evidence="3 10" id="KW-0328">Glycosyltransferase</keyword>
<dbReference type="EMBL" id="JARVII010000002">
    <property type="protein sequence ID" value="MDG9698444.1"/>
    <property type="molecule type" value="Genomic_DNA"/>
</dbReference>
<dbReference type="AlphaFoldDB" id="A0AAW6RE85"/>
<evidence type="ECO:0000256" key="4">
    <source>
        <dbReference type="ARBA" id="ARBA00022679"/>
    </source>
</evidence>
<feature type="transmembrane region" description="Helical" evidence="8">
    <location>
        <begin position="309"/>
        <end position="327"/>
    </location>
</feature>
<dbReference type="PANTHER" id="PTHR33908">
    <property type="entry name" value="MANNOSYLTRANSFERASE YKCB-RELATED"/>
    <property type="match status" value="1"/>
</dbReference>